<evidence type="ECO:0000313" key="4">
    <source>
        <dbReference type="Proteomes" id="UP001374579"/>
    </source>
</evidence>
<protein>
    <recommendedName>
        <fullName evidence="5">Transmembrane protein</fullName>
    </recommendedName>
</protein>
<gene>
    <name evidence="3" type="ORF">V1264_011324</name>
</gene>
<organism evidence="3 4">
    <name type="scientific">Littorina saxatilis</name>
    <dbReference type="NCBI Taxonomy" id="31220"/>
    <lineage>
        <taxon>Eukaryota</taxon>
        <taxon>Metazoa</taxon>
        <taxon>Spiralia</taxon>
        <taxon>Lophotrochozoa</taxon>
        <taxon>Mollusca</taxon>
        <taxon>Gastropoda</taxon>
        <taxon>Caenogastropoda</taxon>
        <taxon>Littorinimorpha</taxon>
        <taxon>Littorinoidea</taxon>
        <taxon>Littorinidae</taxon>
        <taxon>Littorina</taxon>
    </lineage>
</organism>
<evidence type="ECO:0000313" key="3">
    <source>
        <dbReference type="EMBL" id="KAK7111743.1"/>
    </source>
</evidence>
<feature type="transmembrane region" description="Helical" evidence="2">
    <location>
        <begin position="69"/>
        <end position="94"/>
    </location>
</feature>
<dbReference type="Proteomes" id="UP001374579">
    <property type="component" value="Unassembled WGS sequence"/>
</dbReference>
<dbReference type="EMBL" id="JBAMIC010000002">
    <property type="protein sequence ID" value="KAK7111743.1"/>
    <property type="molecule type" value="Genomic_DNA"/>
</dbReference>
<name>A0AAN9BTK6_9CAEN</name>
<keyword evidence="2" id="KW-1133">Transmembrane helix</keyword>
<keyword evidence="2" id="KW-0472">Membrane</keyword>
<evidence type="ECO:0008006" key="5">
    <source>
        <dbReference type="Google" id="ProtNLM"/>
    </source>
</evidence>
<accession>A0AAN9BTK6</accession>
<feature type="region of interest" description="Disordered" evidence="1">
    <location>
        <begin position="180"/>
        <end position="212"/>
    </location>
</feature>
<proteinExistence type="predicted"/>
<dbReference type="AlphaFoldDB" id="A0AAN9BTK6"/>
<evidence type="ECO:0000256" key="2">
    <source>
        <dbReference type="SAM" id="Phobius"/>
    </source>
</evidence>
<evidence type="ECO:0000256" key="1">
    <source>
        <dbReference type="SAM" id="MobiDB-lite"/>
    </source>
</evidence>
<comment type="caution">
    <text evidence="3">The sequence shown here is derived from an EMBL/GenBank/DDBJ whole genome shotgun (WGS) entry which is preliminary data.</text>
</comment>
<sequence length="306" mass="33761">MPYDIPRELMWYRYGSWMMLYGSGGHLVGFSTSRWLSRHDSDTTDTMGLWSRCHDEQCSHLSPNEVPGWLVAVRVLECVGVVLIAMWLLKYLCMKVQTDEPPFKWWTRLTRLEEILAIFLGCITLPAVGVFGVASANDTELKDFSLSWSFWLVVGGASISTLGGFVIAIKRIPAFSAPKPNTRTIGPTGRGRQLEGGANNTRSAQHAVGEAPRRHGDVTNIFNVSAEADYQRGRNSPYCWTDVGHSPPVYSLAVAPGHTVHSGGERNPHPSTQVLDFSFSPPPPYEAVVNELPPPYQALPSAPNLP</sequence>
<keyword evidence="4" id="KW-1185">Reference proteome</keyword>
<feature type="transmembrane region" description="Helical" evidence="2">
    <location>
        <begin position="148"/>
        <end position="169"/>
    </location>
</feature>
<reference evidence="3 4" key="1">
    <citation type="submission" date="2024-02" db="EMBL/GenBank/DDBJ databases">
        <title>Chromosome-scale genome assembly of the rough periwinkle Littorina saxatilis.</title>
        <authorList>
            <person name="De Jode A."/>
            <person name="Faria R."/>
            <person name="Formenti G."/>
            <person name="Sims Y."/>
            <person name="Smith T.P."/>
            <person name="Tracey A."/>
            <person name="Wood J.M.D."/>
            <person name="Zagrodzka Z.B."/>
            <person name="Johannesson K."/>
            <person name="Butlin R.K."/>
            <person name="Leder E.H."/>
        </authorList>
    </citation>
    <scope>NUCLEOTIDE SEQUENCE [LARGE SCALE GENOMIC DNA]</scope>
    <source>
        <strain evidence="3">Snail1</strain>
        <tissue evidence="3">Muscle</tissue>
    </source>
</reference>
<dbReference type="Gene3D" id="1.20.140.150">
    <property type="match status" value="1"/>
</dbReference>
<feature type="transmembrane region" description="Helical" evidence="2">
    <location>
        <begin position="115"/>
        <end position="136"/>
    </location>
</feature>
<keyword evidence="2" id="KW-0812">Transmembrane</keyword>